<dbReference type="SMART" id="SM01071">
    <property type="entry name" value="CDC37_N"/>
    <property type="match status" value="1"/>
</dbReference>
<protein>
    <recommendedName>
        <fullName evidence="5">Hsp90 chaperone protein kinase-targeting subunit</fullName>
    </recommendedName>
</protein>
<evidence type="ECO:0000256" key="2">
    <source>
        <dbReference type="ARBA" id="ARBA00006222"/>
    </source>
</evidence>
<organism evidence="6 7">
    <name type="scientific">Owenia fusiformis</name>
    <name type="common">Polychaete worm</name>
    <dbReference type="NCBI Taxonomy" id="6347"/>
    <lineage>
        <taxon>Eukaryota</taxon>
        <taxon>Metazoa</taxon>
        <taxon>Spiralia</taxon>
        <taxon>Lophotrochozoa</taxon>
        <taxon>Annelida</taxon>
        <taxon>Polychaeta</taxon>
        <taxon>Sedentaria</taxon>
        <taxon>Canalipalpata</taxon>
        <taxon>Sabellida</taxon>
        <taxon>Oweniida</taxon>
        <taxon>Oweniidae</taxon>
        <taxon>Owenia</taxon>
    </lineage>
</organism>
<gene>
    <name evidence="6" type="ORF">OFUS_LOCUS23524</name>
</gene>
<dbReference type="InterPro" id="IPR013873">
    <property type="entry name" value="Cdc37_C"/>
</dbReference>
<dbReference type="Pfam" id="PF08565">
    <property type="entry name" value="CDC37_M"/>
    <property type="match status" value="1"/>
</dbReference>
<dbReference type="Pfam" id="PF08564">
    <property type="entry name" value="CDC37_C"/>
    <property type="match status" value="1"/>
</dbReference>
<sequence length="367" mass="43549">MVDYRKWDHIEVSDDEDDIHPNIDTPSLFRWRHQARVERMEKDKKEKEEFEGGYTNYQRKMNEMRKKIREAEQMDEMTGDLQKMKMEFAELEKHEKEWKEKEEELKKKERLAPQNIDTLCKEGKSKTIINKVEKPKELTEDEKLDKQVEMQKKHEKDMKKYGMLRKYEDSQTFLVENPHLVCEETANYLVVWCINLEMEQKHDLMNHVAHQTIVMQFILELGRQTEVDPRGCIRPFFSRIKLAEQTYLDAFNDELNSFKERIRKRAKEKLDKAMKELEEEEREKRLGPGGLDPVEVMDSLPEVLQKCFESKDIQQLQDALLAMPKEEAELHLKRCIDSGLWVPNAREADEAASGEGGQQESEEGRGQ</sequence>
<proteinExistence type="inferred from homology"/>
<dbReference type="Gene3D" id="6.10.140.250">
    <property type="match status" value="1"/>
</dbReference>
<evidence type="ECO:0000313" key="6">
    <source>
        <dbReference type="EMBL" id="CAH1799516.1"/>
    </source>
</evidence>
<dbReference type="Gene3D" id="1.20.58.610">
    <property type="entry name" value="Cdc37, Hsp90 binding domain"/>
    <property type="match status" value="1"/>
</dbReference>
<dbReference type="GO" id="GO:0019901">
    <property type="term" value="F:protein kinase binding"/>
    <property type="evidence" value="ECO:0007669"/>
    <property type="project" value="InterPro"/>
</dbReference>
<dbReference type="PANTHER" id="PTHR12800:SF4">
    <property type="entry name" value="HSP90 CO-CHAPERONE CDC37"/>
    <property type="match status" value="1"/>
</dbReference>
<dbReference type="GO" id="GO:0051082">
    <property type="term" value="F:unfolded protein binding"/>
    <property type="evidence" value="ECO:0007669"/>
    <property type="project" value="TreeGrafter"/>
</dbReference>
<dbReference type="GO" id="GO:0006457">
    <property type="term" value="P:protein folding"/>
    <property type="evidence" value="ECO:0007669"/>
    <property type="project" value="TreeGrafter"/>
</dbReference>
<keyword evidence="7" id="KW-1185">Reference proteome</keyword>
<dbReference type="GO" id="GO:0031072">
    <property type="term" value="F:heat shock protein binding"/>
    <property type="evidence" value="ECO:0007669"/>
    <property type="project" value="TreeGrafter"/>
</dbReference>
<dbReference type="FunFam" id="1.20.58.610:FF:000001">
    <property type="entry name" value="Hsp90 co-chaperone Cdc37-like 1"/>
    <property type="match status" value="1"/>
</dbReference>
<dbReference type="InterPro" id="IPR013874">
    <property type="entry name" value="Cdc37_Hsp90-bd"/>
</dbReference>
<dbReference type="Pfam" id="PF03234">
    <property type="entry name" value="CDC37_N"/>
    <property type="match status" value="1"/>
</dbReference>
<name>A0A8J1TBC6_OWEFU</name>
<dbReference type="InterPro" id="IPR004918">
    <property type="entry name" value="Cdc37"/>
</dbReference>
<evidence type="ECO:0000256" key="3">
    <source>
        <dbReference type="ARBA" id="ARBA00022490"/>
    </source>
</evidence>
<keyword evidence="3" id="KW-0963">Cytoplasm</keyword>
<dbReference type="AlphaFoldDB" id="A0A8J1TBC6"/>
<dbReference type="OrthoDB" id="440202at2759"/>
<accession>A0A8J1TBC6</accession>
<keyword evidence="4" id="KW-0143">Chaperone</keyword>
<dbReference type="GO" id="GO:0051087">
    <property type="term" value="F:protein-folding chaperone binding"/>
    <property type="evidence" value="ECO:0007669"/>
    <property type="project" value="TreeGrafter"/>
</dbReference>
<evidence type="ECO:0000256" key="1">
    <source>
        <dbReference type="ARBA" id="ARBA00004496"/>
    </source>
</evidence>
<dbReference type="SMART" id="SM01070">
    <property type="entry name" value="CDC37_M"/>
    <property type="match status" value="1"/>
</dbReference>
<evidence type="ECO:0000256" key="4">
    <source>
        <dbReference type="ARBA" id="ARBA00023186"/>
    </source>
</evidence>
<reference evidence="6" key="1">
    <citation type="submission" date="2022-03" db="EMBL/GenBank/DDBJ databases">
        <authorList>
            <person name="Martin C."/>
        </authorList>
    </citation>
    <scope>NUCLEOTIDE SEQUENCE</scope>
</reference>
<dbReference type="Proteomes" id="UP000749559">
    <property type="component" value="Unassembled WGS sequence"/>
</dbReference>
<dbReference type="EMBL" id="CAIIXF020000011">
    <property type="protein sequence ID" value="CAH1799516.1"/>
    <property type="molecule type" value="Genomic_DNA"/>
</dbReference>
<dbReference type="InterPro" id="IPR013855">
    <property type="entry name" value="Cdc37_N_dom"/>
</dbReference>
<dbReference type="SMART" id="SM01069">
    <property type="entry name" value="CDC37_C"/>
    <property type="match status" value="1"/>
</dbReference>
<dbReference type="SUPFAM" id="SSF101391">
    <property type="entry name" value="Hsp90 co-chaperone CDC37"/>
    <property type="match status" value="1"/>
</dbReference>
<evidence type="ECO:0000313" key="7">
    <source>
        <dbReference type="Proteomes" id="UP000749559"/>
    </source>
</evidence>
<dbReference type="GO" id="GO:0050821">
    <property type="term" value="P:protein stabilization"/>
    <property type="evidence" value="ECO:0007669"/>
    <property type="project" value="TreeGrafter"/>
</dbReference>
<dbReference type="InterPro" id="IPR038189">
    <property type="entry name" value="Cdc37_Hsp90-bd_sf"/>
</dbReference>
<evidence type="ECO:0000256" key="5">
    <source>
        <dbReference type="ARBA" id="ARBA00031396"/>
    </source>
</evidence>
<comment type="caution">
    <text evidence="6">The sequence shown here is derived from an EMBL/GenBank/DDBJ whole genome shotgun (WGS) entry which is preliminary data.</text>
</comment>
<comment type="subcellular location">
    <subcellularLocation>
        <location evidence="1">Cytoplasm</location>
    </subcellularLocation>
</comment>
<dbReference type="GO" id="GO:0005737">
    <property type="term" value="C:cytoplasm"/>
    <property type="evidence" value="ECO:0007669"/>
    <property type="project" value="UniProtKB-SubCell"/>
</dbReference>
<dbReference type="PANTHER" id="PTHR12800">
    <property type="entry name" value="CDC37-RELATED"/>
    <property type="match status" value="1"/>
</dbReference>
<comment type="similarity">
    <text evidence="2">Belongs to the CDC37 family.</text>
</comment>